<evidence type="ECO:0000256" key="3">
    <source>
        <dbReference type="ARBA" id="ARBA00023082"/>
    </source>
</evidence>
<organism evidence="9 10">
    <name type="scientific">Radiobacillus deserti</name>
    <dbReference type="NCBI Taxonomy" id="2594883"/>
    <lineage>
        <taxon>Bacteria</taxon>
        <taxon>Bacillati</taxon>
        <taxon>Bacillota</taxon>
        <taxon>Bacilli</taxon>
        <taxon>Bacillales</taxon>
        <taxon>Bacillaceae</taxon>
        <taxon>Radiobacillus</taxon>
    </lineage>
</organism>
<dbReference type="Pfam" id="PF04542">
    <property type="entry name" value="Sigma70_r2"/>
    <property type="match status" value="1"/>
</dbReference>
<evidence type="ECO:0000259" key="8">
    <source>
        <dbReference type="Pfam" id="PF08281"/>
    </source>
</evidence>
<dbReference type="Proteomes" id="UP000315215">
    <property type="component" value="Chromosome"/>
</dbReference>
<dbReference type="PROSITE" id="PS01063">
    <property type="entry name" value="SIGMA70_ECF"/>
    <property type="match status" value="1"/>
</dbReference>
<dbReference type="GO" id="GO:0003677">
    <property type="term" value="F:DNA binding"/>
    <property type="evidence" value="ECO:0007669"/>
    <property type="project" value="UniProtKB-KW"/>
</dbReference>
<name>A0A516KDI3_9BACI</name>
<dbReference type="AlphaFoldDB" id="A0A516KDI3"/>
<evidence type="ECO:0000259" key="7">
    <source>
        <dbReference type="Pfam" id="PF04542"/>
    </source>
</evidence>
<dbReference type="EMBL" id="CP041666">
    <property type="protein sequence ID" value="QDP39472.1"/>
    <property type="molecule type" value="Genomic_DNA"/>
</dbReference>
<sequence length="244" mass="28383">MIIVVFENLDERAILEEMKDETLIKVARMGDRDAFGELVRRYRNKAINWANTLAKDKQLAEDIVQDALIKAFLHMGNLIDDSRFAPWLKKIVQNQALMKFRGNSPYKKEQLFTHVEIQTVVNQAVDVFDIIHHLTQNVSGGIQSSFGNPEALMIKKDILEGIRDLLCCLSKREREVFEAYFFQEITPNEIAQLFNVSVGNIYTTISRIRFKLRRERTQIYLNGYIKKHLNKGMAKQRILAKPRI</sequence>
<dbReference type="GO" id="GO:0016987">
    <property type="term" value="F:sigma factor activity"/>
    <property type="evidence" value="ECO:0007669"/>
    <property type="project" value="UniProtKB-KW"/>
</dbReference>
<dbReference type="Gene3D" id="1.10.1740.10">
    <property type="match status" value="1"/>
</dbReference>
<protein>
    <recommendedName>
        <fullName evidence="6">RNA polymerase sigma factor</fullName>
    </recommendedName>
</protein>
<feature type="domain" description="RNA polymerase sigma factor 70 region 4 type 2" evidence="8">
    <location>
        <begin position="162"/>
        <end position="209"/>
    </location>
</feature>
<accession>A0A516KDI3</accession>
<evidence type="ECO:0000256" key="2">
    <source>
        <dbReference type="ARBA" id="ARBA00023015"/>
    </source>
</evidence>
<dbReference type="CDD" id="cd06171">
    <property type="entry name" value="Sigma70_r4"/>
    <property type="match status" value="1"/>
</dbReference>
<evidence type="ECO:0000313" key="9">
    <source>
        <dbReference type="EMBL" id="QDP39472.1"/>
    </source>
</evidence>
<evidence type="ECO:0000256" key="1">
    <source>
        <dbReference type="ARBA" id="ARBA00010641"/>
    </source>
</evidence>
<gene>
    <name evidence="9" type="ORF">FN924_04350</name>
</gene>
<dbReference type="PANTHER" id="PTHR43133">
    <property type="entry name" value="RNA POLYMERASE ECF-TYPE SIGMA FACTO"/>
    <property type="match status" value="1"/>
</dbReference>
<feature type="domain" description="RNA polymerase sigma-70 region 2" evidence="7">
    <location>
        <begin position="38"/>
        <end position="103"/>
    </location>
</feature>
<dbReference type="InterPro" id="IPR013249">
    <property type="entry name" value="RNA_pol_sigma70_r4_t2"/>
</dbReference>
<keyword evidence="2 6" id="KW-0805">Transcription regulation</keyword>
<dbReference type="GO" id="GO:0006352">
    <property type="term" value="P:DNA-templated transcription initiation"/>
    <property type="evidence" value="ECO:0007669"/>
    <property type="project" value="InterPro"/>
</dbReference>
<dbReference type="NCBIfam" id="TIGR02937">
    <property type="entry name" value="sigma70-ECF"/>
    <property type="match status" value="1"/>
</dbReference>
<keyword evidence="10" id="KW-1185">Reference proteome</keyword>
<evidence type="ECO:0000256" key="5">
    <source>
        <dbReference type="ARBA" id="ARBA00023163"/>
    </source>
</evidence>
<keyword evidence="5 6" id="KW-0804">Transcription</keyword>
<dbReference type="InterPro" id="IPR039425">
    <property type="entry name" value="RNA_pol_sigma-70-like"/>
</dbReference>
<comment type="similarity">
    <text evidence="1 6">Belongs to the sigma-70 factor family. ECF subfamily.</text>
</comment>
<dbReference type="GO" id="GO:0006950">
    <property type="term" value="P:response to stress"/>
    <property type="evidence" value="ECO:0007669"/>
    <property type="project" value="UniProtKB-ARBA"/>
</dbReference>
<proteinExistence type="inferred from homology"/>
<dbReference type="PANTHER" id="PTHR43133:SF51">
    <property type="entry name" value="RNA POLYMERASE SIGMA FACTOR"/>
    <property type="match status" value="1"/>
</dbReference>
<dbReference type="RefSeq" id="WP_143892222.1">
    <property type="nucleotide sequence ID" value="NZ_CP041666.1"/>
</dbReference>
<dbReference type="Gene3D" id="1.10.10.10">
    <property type="entry name" value="Winged helix-like DNA-binding domain superfamily/Winged helix DNA-binding domain"/>
    <property type="match status" value="1"/>
</dbReference>
<evidence type="ECO:0000256" key="4">
    <source>
        <dbReference type="ARBA" id="ARBA00023125"/>
    </source>
</evidence>
<dbReference type="SUPFAM" id="SSF88946">
    <property type="entry name" value="Sigma2 domain of RNA polymerase sigma factors"/>
    <property type="match status" value="1"/>
</dbReference>
<reference evidence="9 10" key="1">
    <citation type="submission" date="2019-07" db="EMBL/GenBank/DDBJ databases">
        <authorList>
            <person name="Li J."/>
        </authorList>
    </citation>
    <scope>NUCLEOTIDE SEQUENCE [LARGE SCALE GENOMIC DNA]</scope>
    <source>
        <strain evidence="9 10">TKL69</strain>
    </source>
</reference>
<dbReference type="InterPro" id="IPR036388">
    <property type="entry name" value="WH-like_DNA-bd_sf"/>
</dbReference>
<dbReference type="OrthoDB" id="188761at2"/>
<keyword evidence="3 6" id="KW-0731">Sigma factor</keyword>
<dbReference type="InterPro" id="IPR013324">
    <property type="entry name" value="RNA_pol_sigma_r3/r4-like"/>
</dbReference>
<dbReference type="KEGG" id="aqt:FN924_04350"/>
<keyword evidence="4 6" id="KW-0238">DNA-binding</keyword>
<evidence type="ECO:0000313" key="10">
    <source>
        <dbReference type="Proteomes" id="UP000315215"/>
    </source>
</evidence>
<dbReference type="InterPro" id="IPR007627">
    <property type="entry name" value="RNA_pol_sigma70_r2"/>
</dbReference>
<dbReference type="InterPro" id="IPR014284">
    <property type="entry name" value="RNA_pol_sigma-70_dom"/>
</dbReference>
<dbReference type="Pfam" id="PF08281">
    <property type="entry name" value="Sigma70_r4_2"/>
    <property type="match status" value="1"/>
</dbReference>
<dbReference type="SUPFAM" id="SSF88659">
    <property type="entry name" value="Sigma3 and sigma4 domains of RNA polymerase sigma factors"/>
    <property type="match status" value="1"/>
</dbReference>
<evidence type="ECO:0000256" key="6">
    <source>
        <dbReference type="RuleBase" id="RU000716"/>
    </source>
</evidence>
<dbReference type="InterPro" id="IPR000838">
    <property type="entry name" value="RNA_pol_sigma70_ECF_CS"/>
</dbReference>
<dbReference type="InterPro" id="IPR013325">
    <property type="entry name" value="RNA_pol_sigma_r2"/>
</dbReference>